<accession>A0A1H3SK08</accession>
<proteinExistence type="predicted"/>
<gene>
    <name evidence="1" type="ORF">SAMN05444365_11248</name>
</gene>
<dbReference type="STRING" id="405436.SAMN05444365_11248"/>
<keyword evidence="2" id="KW-1185">Reference proteome</keyword>
<evidence type="ECO:0000313" key="2">
    <source>
        <dbReference type="Proteomes" id="UP000242415"/>
    </source>
</evidence>
<protein>
    <submittedName>
        <fullName evidence="1">Uncharacterized protein</fullName>
    </submittedName>
</protein>
<sequence length="179" mass="18705">MGRSVRRARAGRGGLALLLRDPAVTTPEIRWVAGRARERGETPLAEAALLMLMRRGAAGEQEERLVRRLGGLRPAPAGRLPAAPRGPASDGRELVIRRGPDAPAVRAGLAGEPARALDAWRPEWEKLPPSLADQLAVCALTRLGHEHRVTSVRAGDASAAPLAVAVAAALGAPATGADR</sequence>
<organism evidence="1 2">
    <name type="scientific">Micromonospora pattaloongensis</name>
    <dbReference type="NCBI Taxonomy" id="405436"/>
    <lineage>
        <taxon>Bacteria</taxon>
        <taxon>Bacillati</taxon>
        <taxon>Actinomycetota</taxon>
        <taxon>Actinomycetes</taxon>
        <taxon>Micromonosporales</taxon>
        <taxon>Micromonosporaceae</taxon>
        <taxon>Micromonospora</taxon>
    </lineage>
</organism>
<dbReference type="AlphaFoldDB" id="A0A1H3SK08"/>
<evidence type="ECO:0000313" key="1">
    <source>
        <dbReference type="EMBL" id="SDZ38312.1"/>
    </source>
</evidence>
<dbReference type="EMBL" id="FNPH01000012">
    <property type="protein sequence ID" value="SDZ38312.1"/>
    <property type="molecule type" value="Genomic_DNA"/>
</dbReference>
<dbReference type="Proteomes" id="UP000242415">
    <property type="component" value="Unassembled WGS sequence"/>
</dbReference>
<name>A0A1H3SK08_9ACTN</name>
<reference evidence="2" key="1">
    <citation type="submission" date="2016-10" db="EMBL/GenBank/DDBJ databases">
        <authorList>
            <person name="Varghese N."/>
            <person name="Submissions S."/>
        </authorList>
    </citation>
    <scope>NUCLEOTIDE SEQUENCE [LARGE SCALE GENOMIC DNA]</scope>
    <source>
        <strain evidence="2">DSM 45245</strain>
    </source>
</reference>